<dbReference type="Pfam" id="PF00501">
    <property type="entry name" value="AMP-binding"/>
    <property type="match status" value="2"/>
</dbReference>
<comment type="similarity">
    <text evidence="1">Belongs to the ATP-dependent AMP-binding enzyme family.</text>
</comment>
<feature type="domain" description="AMP-dependent synthetase/ligase" evidence="4">
    <location>
        <begin position="17"/>
        <end position="322"/>
    </location>
</feature>
<reference evidence="6 7" key="1">
    <citation type="submission" date="2020-02" db="EMBL/GenBank/DDBJ databases">
        <title>Whole-genome analyses of novel actinobacteria.</title>
        <authorList>
            <person name="Sahin N."/>
            <person name="Tatar D."/>
        </authorList>
    </citation>
    <scope>NUCLEOTIDE SEQUENCE [LARGE SCALE GENOMIC DNA]</scope>
    <source>
        <strain evidence="6 7">SB3404</strain>
    </source>
</reference>
<evidence type="ECO:0000256" key="3">
    <source>
        <dbReference type="SAM" id="MobiDB-lite"/>
    </source>
</evidence>
<dbReference type="PANTHER" id="PTHR43201:SF5">
    <property type="entry name" value="MEDIUM-CHAIN ACYL-COA LIGASE ACSF2, MITOCHONDRIAL"/>
    <property type="match status" value="1"/>
</dbReference>
<feature type="region of interest" description="Disordered" evidence="3">
    <location>
        <begin position="314"/>
        <end position="334"/>
    </location>
</feature>
<keyword evidence="2" id="KW-0436">Ligase</keyword>
<protein>
    <submittedName>
        <fullName evidence="6">AMP-binding protein</fullName>
    </submittedName>
</protein>
<feature type="non-terminal residue" evidence="6">
    <location>
        <position position="1098"/>
    </location>
</feature>
<comment type="caution">
    <text evidence="6">The sequence shown here is derived from an EMBL/GenBank/DDBJ whole genome shotgun (WGS) entry which is preliminary data.</text>
</comment>
<evidence type="ECO:0000259" key="5">
    <source>
        <dbReference type="Pfam" id="PF13193"/>
    </source>
</evidence>
<gene>
    <name evidence="6" type="ORF">G5C65_34060</name>
</gene>
<feature type="domain" description="AMP-dependent synthetase/ligase" evidence="4">
    <location>
        <begin position="558"/>
        <end position="921"/>
    </location>
</feature>
<dbReference type="Proteomes" id="UP000477722">
    <property type="component" value="Unassembled WGS sequence"/>
</dbReference>
<dbReference type="InterPro" id="IPR045851">
    <property type="entry name" value="AMP-bd_C_sf"/>
</dbReference>
<evidence type="ECO:0000313" key="6">
    <source>
        <dbReference type="EMBL" id="NGO73270.1"/>
    </source>
</evidence>
<feature type="compositionally biased region" description="Basic and acidic residues" evidence="3">
    <location>
        <begin position="474"/>
        <end position="483"/>
    </location>
</feature>
<dbReference type="EMBL" id="JAAKZZ010000674">
    <property type="protein sequence ID" value="NGO73270.1"/>
    <property type="molecule type" value="Genomic_DNA"/>
</dbReference>
<proteinExistence type="inferred from homology"/>
<evidence type="ECO:0000256" key="1">
    <source>
        <dbReference type="ARBA" id="ARBA00006432"/>
    </source>
</evidence>
<sequence length="1098" mass="114897">LPAPAALAPDTVPARLAERTRRAPETTALVTGDDRYSSARLAGAVHAAADLLRSQGLRHGDRAALCLPPGPASVIATLAVLRLGAVCVPVDPALPEEPARAFLAACEPRFLLTLGPAPWPGAAPELDLTGLPAERAPGAGDPAEAAVRPTDPAFLVHGGHGTVPLSHAQLCDTADWLQRRTPLTPDDVVLHHRPEALPSAVLAPLWPLLHGAAVHPAPAADATPATVAFLPPTALDTAAAAAPRLVYTDGGRLTARLADRFHARTDAALHRLWPLPEAGGYAAALACAPGLTDAELSAGEPGNRPVVPVDRAGLPLPAGVPGSPHAPGAERQPAGRARLLPDGRLALEEAPDQVRRDGLSAPYAAIENALLREESLGACAVLARTTTEGVEELVAYVVPTGPFRPARLRAHAAELLPAALRPSAYAAVTALPRTRGGRPDEAALRRLPVLDEKVIERWERELPGATVALAEDPDLARQDRVHADTPVPPAAGRTDGDGSGTGSTAGAGAPDSVPGSAERAAPDAEFTGPGSAEPDVATLPAALERAAAGAAGGILLLAADGGEYELDYATLADEARRVLGGLQAAGLTAGDRALLQCPGHRDFLVAFWACVLGGIVPVPLSPVPVPAQDGPAVDRLAGALDLLGRPMVLTDAETAGALAETSDRRGWAAPPRLGVLAELRAAAPGTPHPADPDDVALLLLTSGSTGAPKAVALRHRNVLARCAATGAANGFGPAEVSFNWMPLDHVGGVVMFHVRDVYLGCRQIHAPTGWILQEPLRWLEVVHAHRVTLTWAPNFAFGLVNDHAAAAAETGWDLSCLRFIQNAGEAIMPRVARRFLAALSPLGLPATAMRPSWGMSETSSAVTYSDAFTLATTSDDDPFTEVGRPLPGTTLRIADEQDRTLPEGTPGRLLVKGPTVTSGYHDNPEANRAAFTSDGWFDTGDLGVLRAGALTITGRAKDVLIINGVNHYSHEIESVVEELDCAENSFTAACAVREPGATTDSLVLFTHLRDAADRAEAVREIRGHLVRRTGLNPRHILPVERADIPKTEIGKIQRARLRDRFLAGGFDALIRATDLALGNERTLPNWFHTRRWLPARPQ</sequence>
<dbReference type="PANTHER" id="PTHR43201">
    <property type="entry name" value="ACYL-COA SYNTHETASE"/>
    <property type="match status" value="1"/>
</dbReference>
<dbReference type="SUPFAM" id="SSF56801">
    <property type="entry name" value="Acetyl-CoA synthetase-like"/>
    <property type="match status" value="2"/>
</dbReference>
<name>A0A6G4X8T8_9ACTN</name>
<dbReference type="RefSeq" id="WP_165302926.1">
    <property type="nucleotide sequence ID" value="NZ_JAAKZZ010000674.1"/>
</dbReference>
<accession>A0A6G4X8T8</accession>
<dbReference type="Gene3D" id="3.30.300.30">
    <property type="match status" value="2"/>
</dbReference>
<feature type="region of interest" description="Disordered" evidence="3">
    <location>
        <begin position="469"/>
        <end position="535"/>
    </location>
</feature>
<keyword evidence="7" id="KW-1185">Reference proteome</keyword>
<feature type="domain" description="AMP-binding enzyme C-terminal" evidence="5">
    <location>
        <begin position="366"/>
        <end position="437"/>
    </location>
</feature>
<dbReference type="GO" id="GO:0031956">
    <property type="term" value="F:medium-chain fatty acid-CoA ligase activity"/>
    <property type="evidence" value="ECO:0007669"/>
    <property type="project" value="TreeGrafter"/>
</dbReference>
<dbReference type="Pfam" id="PF13193">
    <property type="entry name" value="AMP-binding_C"/>
    <property type="match status" value="1"/>
</dbReference>
<organism evidence="6 7">
    <name type="scientific">Streptomyces boncukensis</name>
    <dbReference type="NCBI Taxonomy" id="2711219"/>
    <lineage>
        <taxon>Bacteria</taxon>
        <taxon>Bacillati</taxon>
        <taxon>Actinomycetota</taxon>
        <taxon>Actinomycetes</taxon>
        <taxon>Kitasatosporales</taxon>
        <taxon>Streptomycetaceae</taxon>
        <taxon>Streptomyces</taxon>
    </lineage>
</organism>
<dbReference type="InterPro" id="IPR042099">
    <property type="entry name" value="ANL_N_sf"/>
</dbReference>
<dbReference type="GO" id="GO:0006631">
    <property type="term" value="P:fatty acid metabolic process"/>
    <property type="evidence" value="ECO:0007669"/>
    <property type="project" value="TreeGrafter"/>
</dbReference>
<evidence type="ECO:0000256" key="2">
    <source>
        <dbReference type="ARBA" id="ARBA00022598"/>
    </source>
</evidence>
<dbReference type="Gene3D" id="3.40.50.12780">
    <property type="entry name" value="N-terminal domain of ligase-like"/>
    <property type="match status" value="2"/>
</dbReference>
<dbReference type="InterPro" id="IPR020845">
    <property type="entry name" value="AMP-binding_CS"/>
</dbReference>
<dbReference type="AlphaFoldDB" id="A0A6G4X8T8"/>
<dbReference type="InterPro" id="IPR025110">
    <property type="entry name" value="AMP-bd_C"/>
</dbReference>
<dbReference type="InterPro" id="IPR000873">
    <property type="entry name" value="AMP-dep_synth/lig_dom"/>
</dbReference>
<dbReference type="PROSITE" id="PS00455">
    <property type="entry name" value="AMP_BINDING"/>
    <property type="match status" value="1"/>
</dbReference>
<evidence type="ECO:0000259" key="4">
    <source>
        <dbReference type="Pfam" id="PF00501"/>
    </source>
</evidence>
<evidence type="ECO:0000313" key="7">
    <source>
        <dbReference type="Proteomes" id="UP000477722"/>
    </source>
</evidence>
<feature type="non-terminal residue" evidence="6">
    <location>
        <position position="1"/>
    </location>
</feature>